<name>A0A0V1DCE7_TRIBR</name>
<sequence length="73" mass="8493">MIRPKLIALNLNAEISFLKINYPSHLDIVLGYQITDSISILSYILNKLRKKQINLFAHTRLAPYLIIILRPYV</sequence>
<comment type="caution">
    <text evidence="1">The sequence shown here is derived from an EMBL/GenBank/DDBJ whole genome shotgun (WGS) entry which is preliminary data.</text>
</comment>
<accession>A0A0V1DCE7</accession>
<organism evidence="1 2">
    <name type="scientific">Trichinella britovi</name>
    <name type="common">Parasitic roundworm</name>
    <dbReference type="NCBI Taxonomy" id="45882"/>
    <lineage>
        <taxon>Eukaryota</taxon>
        <taxon>Metazoa</taxon>
        <taxon>Ecdysozoa</taxon>
        <taxon>Nematoda</taxon>
        <taxon>Enoplea</taxon>
        <taxon>Dorylaimia</taxon>
        <taxon>Trichinellida</taxon>
        <taxon>Trichinellidae</taxon>
        <taxon>Trichinella</taxon>
    </lineage>
</organism>
<protein>
    <submittedName>
        <fullName evidence="1">Uncharacterized protein</fullName>
    </submittedName>
</protein>
<proteinExistence type="predicted"/>
<evidence type="ECO:0000313" key="1">
    <source>
        <dbReference type="EMBL" id="KRY58998.1"/>
    </source>
</evidence>
<dbReference type="EMBL" id="JYDI01000016">
    <property type="protein sequence ID" value="KRY58998.1"/>
    <property type="molecule type" value="Genomic_DNA"/>
</dbReference>
<evidence type="ECO:0000313" key="2">
    <source>
        <dbReference type="Proteomes" id="UP000054653"/>
    </source>
</evidence>
<keyword evidence="2" id="KW-1185">Reference proteome</keyword>
<dbReference type="AlphaFoldDB" id="A0A0V1DCE7"/>
<dbReference type="Proteomes" id="UP000054653">
    <property type="component" value="Unassembled WGS sequence"/>
</dbReference>
<reference evidence="1 2" key="1">
    <citation type="submission" date="2015-01" db="EMBL/GenBank/DDBJ databases">
        <title>Evolution of Trichinella species and genotypes.</title>
        <authorList>
            <person name="Korhonen P.K."/>
            <person name="Edoardo P."/>
            <person name="Giuseppe L.R."/>
            <person name="Gasser R.B."/>
        </authorList>
    </citation>
    <scope>NUCLEOTIDE SEQUENCE [LARGE SCALE GENOMIC DNA]</scope>
    <source>
        <strain evidence="1">ISS120</strain>
    </source>
</reference>
<gene>
    <name evidence="1" type="ORF">T03_12677</name>
</gene>